<comment type="caution">
    <text evidence="3">The sequence shown here is derived from an EMBL/GenBank/DDBJ whole genome shotgun (WGS) entry which is preliminary data.</text>
</comment>
<evidence type="ECO:0000256" key="1">
    <source>
        <dbReference type="SAM" id="Phobius"/>
    </source>
</evidence>
<dbReference type="InterPro" id="IPR050697">
    <property type="entry name" value="Adenylyl/Guanylyl_Cyclase_3/4"/>
</dbReference>
<reference evidence="3 4" key="1">
    <citation type="journal article" date="2016" name="Nat. Commun.">
        <title>Thousands of microbial genomes shed light on interconnected biogeochemical processes in an aquifer system.</title>
        <authorList>
            <person name="Anantharaman K."/>
            <person name="Brown C.T."/>
            <person name="Hug L.A."/>
            <person name="Sharon I."/>
            <person name="Castelle C.J."/>
            <person name="Probst A.J."/>
            <person name="Thomas B.C."/>
            <person name="Singh A."/>
            <person name="Wilkins M.J."/>
            <person name="Karaoz U."/>
            <person name="Brodie E.L."/>
            <person name="Williams K.H."/>
            <person name="Hubbard S.S."/>
            <person name="Banfield J.F."/>
        </authorList>
    </citation>
    <scope>NUCLEOTIDE SEQUENCE [LARGE SCALE GENOMIC DNA]</scope>
</reference>
<dbReference type="GO" id="GO:0004016">
    <property type="term" value="F:adenylate cyclase activity"/>
    <property type="evidence" value="ECO:0007669"/>
    <property type="project" value="UniProtKB-ARBA"/>
</dbReference>
<evidence type="ECO:0000313" key="4">
    <source>
        <dbReference type="Proteomes" id="UP000176498"/>
    </source>
</evidence>
<dbReference type="PANTHER" id="PTHR43081:SF1">
    <property type="entry name" value="ADENYLATE CYCLASE, TERMINAL-DIFFERENTIATION SPECIFIC"/>
    <property type="match status" value="1"/>
</dbReference>
<feature type="transmembrane region" description="Helical" evidence="1">
    <location>
        <begin position="229"/>
        <end position="246"/>
    </location>
</feature>
<evidence type="ECO:0000259" key="2">
    <source>
        <dbReference type="PROSITE" id="PS50125"/>
    </source>
</evidence>
<gene>
    <name evidence="3" type="ORF">A2Y82_03870</name>
</gene>
<evidence type="ECO:0000313" key="3">
    <source>
        <dbReference type="EMBL" id="OGY41319.1"/>
    </source>
</evidence>
<dbReference type="PROSITE" id="PS50125">
    <property type="entry name" value="GUANYLATE_CYCLASE_2"/>
    <property type="match status" value="1"/>
</dbReference>
<keyword evidence="1" id="KW-0812">Transmembrane</keyword>
<dbReference type="GO" id="GO:0035556">
    <property type="term" value="P:intracellular signal transduction"/>
    <property type="evidence" value="ECO:0007669"/>
    <property type="project" value="InterPro"/>
</dbReference>
<dbReference type="InterPro" id="IPR001054">
    <property type="entry name" value="A/G_cyclase"/>
</dbReference>
<dbReference type="Proteomes" id="UP000176498">
    <property type="component" value="Unassembled WGS sequence"/>
</dbReference>
<name>A0A1G1XMQ5_9BACT</name>
<dbReference type="GO" id="GO:0009190">
    <property type="term" value="P:cyclic nucleotide biosynthetic process"/>
    <property type="evidence" value="ECO:0007669"/>
    <property type="project" value="InterPro"/>
</dbReference>
<dbReference type="PANTHER" id="PTHR43081">
    <property type="entry name" value="ADENYLATE CYCLASE, TERMINAL-DIFFERENTIATION SPECIFIC-RELATED"/>
    <property type="match status" value="1"/>
</dbReference>
<keyword evidence="1" id="KW-1133">Transmembrane helix</keyword>
<organism evidence="3 4">
    <name type="scientific">Candidatus Buchananbacteria bacterium RBG_13_36_9</name>
    <dbReference type="NCBI Taxonomy" id="1797530"/>
    <lineage>
        <taxon>Bacteria</taxon>
        <taxon>Candidatus Buchananiibacteriota</taxon>
    </lineage>
</organism>
<keyword evidence="1" id="KW-0472">Membrane</keyword>
<dbReference type="Pfam" id="PF00211">
    <property type="entry name" value="Guanylate_cyc"/>
    <property type="match status" value="1"/>
</dbReference>
<dbReference type="EMBL" id="MHHZ01000020">
    <property type="protein sequence ID" value="OGY41319.1"/>
    <property type="molecule type" value="Genomic_DNA"/>
</dbReference>
<accession>A0A1G1XMQ5</accession>
<dbReference type="AlphaFoldDB" id="A0A1G1XMQ5"/>
<sequence>MKGFTTRASTQSRQQLHHLLELQDELIKPAIKQYDGTIVKTIGDAFLVTFPSPTDAVLCGMKIQENILNHNARATSSDQMEVRIAINSGEVNIKDGDVFGEPVNIASRIEAIAEPNEVYFTEAIYLTMNKNEIPTAEVGYRKLKGIPEEIKVYKVMTEQTNLIRAKLIRQQQAEANANLAKDEANIPAAPISESLMPDLPQPKAIDPTPSLIPQTEPKKSFWQKHKKKIIIIAIIFVILIIISKINENKQLKEAGLYPSQAQEIKNKLDIYKKDLAQALETGDQKKIKEILLGLQEMANQKLPPVLTEAIESFIRNQLKNPKLYEENKKILTNLLQEFKP</sequence>
<dbReference type="InterPro" id="IPR029787">
    <property type="entry name" value="Nucleotide_cyclase"/>
</dbReference>
<proteinExistence type="predicted"/>
<dbReference type="CDD" id="cd07302">
    <property type="entry name" value="CHD"/>
    <property type="match status" value="1"/>
</dbReference>
<dbReference type="Gene3D" id="3.30.70.1230">
    <property type="entry name" value="Nucleotide cyclase"/>
    <property type="match status" value="1"/>
</dbReference>
<dbReference type="SUPFAM" id="SSF55073">
    <property type="entry name" value="Nucleotide cyclase"/>
    <property type="match status" value="1"/>
</dbReference>
<feature type="domain" description="Guanylate cyclase" evidence="2">
    <location>
        <begin position="1"/>
        <end position="110"/>
    </location>
</feature>
<protein>
    <recommendedName>
        <fullName evidence="2">Guanylate cyclase domain-containing protein</fullName>
    </recommendedName>
</protein>